<evidence type="ECO:0000313" key="2">
    <source>
        <dbReference type="EMBL" id="GJM63182.1"/>
    </source>
</evidence>
<name>A0AAN4W2Q8_9BACT</name>
<evidence type="ECO:0000313" key="3">
    <source>
        <dbReference type="Proteomes" id="UP001310022"/>
    </source>
</evidence>
<dbReference type="AlphaFoldDB" id="A0AAN4W2Q8"/>
<comment type="caution">
    <text evidence="2">The sequence shown here is derived from an EMBL/GenBank/DDBJ whole genome shotgun (WGS) entry which is preliminary data.</text>
</comment>
<dbReference type="Pfam" id="PF13645">
    <property type="entry name" value="YkuD_2"/>
    <property type="match status" value="1"/>
</dbReference>
<dbReference type="EMBL" id="BQKE01000002">
    <property type="protein sequence ID" value="GJM63182.1"/>
    <property type="molecule type" value="Genomic_DNA"/>
</dbReference>
<dbReference type="InterPro" id="IPR032676">
    <property type="entry name" value="YkuD_2"/>
</dbReference>
<organism evidence="2 3">
    <name type="scientific">Persicobacter diffluens</name>
    <dbReference type="NCBI Taxonomy" id="981"/>
    <lineage>
        <taxon>Bacteria</taxon>
        <taxon>Pseudomonadati</taxon>
        <taxon>Bacteroidota</taxon>
        <taxon>Cytophagia</taxon>
        <taxon>Cytophagales</taxon>
        <taxon>Persicobacteraceae</taxon>
        <taxon>Persicobacter</taxon>
    </lineage>
</organism>
<accession>A0AAN4W2Q8</accession>
<dbReference type="PANTHER" id="PTHR38477:SF1">
    <property type="entry name" value="MUREIN L,D-TRANSPEPTIDASE CATALYTIC DOMAIN FAMILY PROTEIN"/>
    <property type="match status" value="1"/>
</dbReference>
<keyword evidence="1" id="KW-0732">Signal</keyword>
<feature type="signal peptide" evidence="1">
    <location>
        <begin position="1"/>
        <end position="24"/>
    </location>
</feature>
<keyword evidence="3" id="KW-1185">Reference proteome</keyword>
<reference evidence="2 3" key="1">
    <citation type="submission" date="2021-12" db="EMBL/GenBank/DDBJ databases">
        <title>Genome sequencing of bacteria with rrn-lacking chromosome and rrn-plasmid.</title>
        <authorList>
            <person name="Anda M."/>
            <person name="Iwasaki W."/>
        </authorList>
    </citation>
    <scope>NUCLEOTIDE SEQUENCE [LARGE SCALE GENOMIC DNA]</scope>
    <source>
        <strain evidence="2 3">NBRC 15940</strain>
    </source>
</reference>
<dbReference type="Proteomes" id="UP001310022">
    <property type="component" value="Unassembled WGS sequence"/>
</dbReference>
<dbReference type="PANTHER" id="PTHR38477">
    <property type="entry name" value="HYPOTHETICAL EXPORTED PROTEIN"/>
    <property type="match status" value="1"/>
</dbReference>
<evidence type="ECO:0008006" key="4">
    <source>
        <dbReference type="Google" id="ProtNLM"/>
    </source>
</evidence>
<feature type="chain" id="PRO_5043030440" description="Murein L,D-transpeptidase catalytic domain family protein" evidence="1">
    <location>
        <begin position="25"/>
        <end position="221"/>
    </location>
</feature>
<sequence length="221" mass="24774">MKQLFTSLLTGLLFCVISIPSSFANSEEEANDNNEANIFELWDILSLNHYISKDAYSRAFEKINGQAPTSTSKLIAIIDFSKPSSKERMVLIDLEKQQLIYHNLVSHGKGSGDLEAIKFSNIPNSHQSSLGLYRVGEHYIGKHGPSRRLDGLERKINDKARERAIVIHAADYASPSFVEQHGRLGRSFGCPAVPQEGYQEFIKSLEEGSLLFIYHPSYGKK</sequence>
<protein>
    <recommendedName>
        <fullName evidence="4">Murein L,D-transpeptidase catalytic domain family protein</fullName>
    </recommendedName>
</protein>
<proteinExistence type="predicted"/>
<dbReference type="RefSeq" id="WP_338238385.1">
    <property type="nucleotide sequence ID" value="NZ_BQKE01000002.1"/>
</dbReference>
<evidence type="ECO:0000256" key="1">
    <source>
        <dbReference type="SAM" id="SignalP"/>
    </source>
</evidence>
<gene>
    <name evidence="2" type="ORF">PEDI_37340</name>
</gene>